<dbReference type="CDD" id="cd04016">
    <property type="entry name" value="C2_Tollip"/>
    <property type="match status" value="1"/>
</dbReference>
<feature type="domain" description="C2" evidence="9">
    <location>
        <begin position="45"/>
        <end position="161"/>
    </location>
</feature>
<dbReference type="HOGENOM" id="CLU_067725_0_0_1"/>
<dbReference type="PROSITE" id="PS51140">
    <property type="entry name" value="CUE"/>
    <property type="match status" value="1"/>
</dbReference>
<dbReference type="InterPro" id="IPR041799">
    <property type="entry name" value="TOLIP_CUE"/>
</dbReference>
<dbReference type="EnsemblMetazoa" id="SMAR008854-RA">
    <property type="protein sequence ID" value="SMAR008854-PA"/>
    <property type="gene ID" value="SMAR008854"/>
</dbReference>
<dbReference type="Proteomes" id="UP000014500">
    <property type="component" value="Unassembled WGS sequence"/>
</dbReference>
<evidence type="ECO:0000256" key="2">
    <source>
        <dbReference type="ARBA" id="ARBA00009278"/>
    </source>
</evidence>
<dbReference type="PhylomeDB" id="T1J5F4"/>
<dbReference type="PANTHER" id="PTHR16461">
    <property type="entry name" value="TOLL-INTERACTING PROTEIN"/>
    <property type="match status" value="1"/>
</dbReference>
<dbReference type="Gene3D" id="1.10.8.10">
    <property type="entry name" value="DNA helicase RuvA subunit, C-terminal domain"/>
    <property type="match status" value="1"/>
</dbReference>
<evidence type="ECO:0000256" key="3">
    <source>
        <dbReference type="ARBA" id="ARBA00022490"/>
    </source>
</evidence>
<dbReference type="InterPro" id="IPR009060">
    <property type="entry name" value="UBA-like_sf"/>
</dbReference>
<keyword evidence="4" id="KW-0399">Innate immunity</keyword>
<protein>
    <submittedName>
        <fullName evidence="11">Uncharacterized protein</fullName>
    </submittedName>
</protein>
<evidence type="ECO:0000259" key="9">
    <source>
        <dbReference type="PROSITE" id="PS50004"/>
    </source>
</evidence>
<dbReference type="eggNOG" id="ENOG502QWQA">
    <property type="taxonomic scope" value="Eukaryota"/>
</dbReference>
<keyword evidence="7" id="KW-0072">Autophagy</keyword>
<accession>T1J5F4</accession>
<keyword evidence="5" id="KW-0677">Repeat</keyword>
<dbReference type="InterPro" id="IPR035892">
    <property type="entry name" value="C2_domain_sf"/>
</dbReference>
<dbReference type="PANTHER" id="PTHR16461:SF5">
    <property type="entry name" value="TOLL-INTERACTING PROTEIN"/>
    <property type="match status" value="1"/>
</dbReference>
<reference evidence="12" key="1">
    <citation type="submission" date="2011-05" db="EMBL/GenBank/DDBJ databases">
        <authorList>
            <person name="Richards S.R."/>
            <person name="Qu J."/>
            <person name="Jiang H."/>
            <person name="Jhangiani S.N."/>
            <person name="Agravi P."/>
            <person name="Goodspeed R."/>
            <person name="Gross S."/>
            <person name="Mandapat C."/>
            <person name="Jackson L."/>
            <person name="Mathew T."/>
            <person name="Pu L."/>
            <person name="Thornton R."/>
            <person name="Saada N."/>
            <person name="Wilczek-Boney K.B."/>
            <person name="Lee S."/>
            <person name="Kovar C."/>
            <person name="Wu Y."/>
            <person name="Scherer S.E."/>
            <person name="Worley K.C."/>
            <person name="Muzny D.M."/>
            <person name="Gibbs R."/>
        </authorList>
    </citation>
    <scope>NUCLEOTIDE SEQUENCE</scope>
    <source>
        <strain evidence="12">Brora</strain>
    </source>
</reference>
<organism evidence="11 12">
    <name type="scientific">Strigamia maritima</name>
    <name type="common">European centipede</name>
    <name type="synonym">Geophilus maritimus</name>
    <dbReference type="NCBI Taxonomy" id="126957"/>
    <lineage>
        <taxon>Eukaryota</taxon>
        <taxon>Metazoa</taxon>
        <taxon>Ecdysozoa</taxon>
        <taxon>Arthropoda</taxon>
        <taxon>Myriapoda</taxon>
        <taxon>Chilopoda</taxon>
        <taxon>Pleurostigmophora</taxon>
        <taxon>Geophilomorpha</taxon>
        <taxon>Linotaeniidae</taxon>
        <taxon>Strigamia</taxon>
    </lineage>
</organism>
<dbReference type="OMA" id="IYIQIFD"/>
<dbReference type="SMART" id="SM00546">
    <property type="entry name" value="CUE"/>
    <property type="match status" value="1"/>
</dbReference>
<evidence type="ECO:0000313" key="11">
    <source>
        <dbReference type="EnsemblMetazoa" id="SMAR008854-PA"/>
    </source>
</evidence>
<proteinExistence type="inferred from homology"/>
<comment type="subcellular location">
    <subcellularLocation>
        <location evidence="1">Cytoplasm</location>
    </subcellularLocation>
</comment>
<dbReference type="GO" id="GO:0005737">
    <property type="term" value="C:cytoplasm"/>
    <property type="evidence" value="ECO:0007669"/>
    <property type="project" value="UniProtKB-SubCell"/>
</dbReference>
<sequence length="280" mass="31428">MATSVSEKDDDRRKQVMVGELPSDFLRVAPTTQQQQVAADEQAALLLQQQLTGSFFPPNAVGKFNLTIAQAKLAKNYGVTRMDPYCRVRIGHTIYETQTDHNGAKIPRWNKIMQSYLPSGVNTFYLEIFDERAFTPDERVAWANIHIPECVFKGETVDDWYPLNGRQGDEKEGMINLVMTMTPVCGQPMMYQAPVVMVPAQGYQPGYYPTTVINYTQPTVAYPPAGPPPVQQPLYTDQDIKQVQEMFPSVELEVVRSIMEANGGNKDATINILLQMANDN</sequence>
<dbReference type="FunFam" id="2.60.40.150:FF:000055">
    <property type="entry name" value="Toll-interacting protein-like Protein"/>
    <property type="match status" value="1"/>
</dbReference>
<dbReference type="STRING" id="126957.T1J5F4"/>
<dbReference type="Pfam" id="PF00168">
    <property type="entry name" value="C2"/>
    <property type="match status" value="1"/>
</dbReference>
<dbReference type="GO" id="GO:0031624">
    <property type="term" value="F:ubiquitin conjugating enzyme binding"/>
    <property type="evidence" value="ECO:0007669"/>
    <property type="project" value="TreeGrafter"/>
</dbReference>
<keyword evidence="12" id="KW-1185">Reference proteome</keyword>
<dbReference type="InterPro" id="IPR003892">
    <property type="entry name" value="CUE"/>
</dbReference>
<keyword evidence="3" id="KW-0963">Cytoplasm</keyword>
<dbReference type="InterPro" id="IPR000008">
    <property type="entry name" value="C2_dom"/>
</dbReference>
<name>T1J5F4_STRMM</name>
<dbReference type="AlphaFoldDB" id="T1J5F4"/>
<reference evidence="11" key="2">
    <citation type="submission" date="2015-02" db="UniProtKB">
        <authorList>
            <consortium name="EnsemblMetazoa"/>
        </authorList>
    </citation>
    <scope>IDENTIFICATION</scope>
</reference>
<dbReference type="GO" id="GO:0006914">
    <property type="term" value="P:autophagy"/>
    <property type="evidence" value="ECO:0007669"/>
    <property type="project" value="UniProtKB-KW"/>
</dbReference>
<dbReference type="GO" id="GO:0045087">
    <property type="term" value="P:innate immune response"/>
    <property type="evidence" value="ECO:0007669"/>
    <property type="project" value="UniProtKB-KW"/>
</dbReference>
<dbReference type="GO" id="GO:0006511">
    <property type="term" value="P:ubiquitin-dependent protein catabolic process"/>
    <property type="evidence" value="ECO:0007669"/>
    <property type="project" value="TreeGrafter"/>
</dbReference>
<evidence type="ECO:0000313" key="12">
    <source>
        <dbReference type="Proteomes" id="UP000014500"/>
    </source>
</evidence>
<evidence type="ECO:0000256" key="1">
    <source>
        <dbReference type="ARBA" id="ARBA00004496"/>
    </source>
</evidence>
<dbReference type="Pfam" id="PF02845">
    <property type="entry name" value="CUE"/>
    <property type="match status" value="1"/>
</dbReference>
<comment type="similarity">
    <text evidence="2">Belongs to the tollip family.</text>
</comment>
<dbReference type="EMBL" id="JH431861">
    <property type="status" value="NOT_ANNOTATED_CDS"/>
    <property type="molecule type" value="Genomic_DNA"/>
</dbReference>
<dbReference type="FunFam" id="1.10.8.10:FF:000036">
    <property type="entry name" value="Toll-interacting protein-like Protein"/>
    <property type="match status" value="1"/>
</dbReference>
<dbReference type="SUPFAM" id="SSF49562">
    <property type="entry name" value="C2 domain (Calcium/lipid-binding domain, CaLB)"/>
    <property type="match status" value="1"/>
</dbReference>
<evidence type="ECO:0000256" key="6">
    <source>
        <dbReference type="ARBA" id="ARBA00022859"/>
    </source>
</evidence>
<evidence type="ECO:0000256" key="7">
    <source>
        <dbReference type="ARBA" id="ARBA00023006"/>
    </source>
</evidence>
<dbReference type="PROSITE" id="PS50004">
    <property type="entry name" value="C2"/>
    <property type="match status" value="1"/>
</dbReference>
<dbReference type="CDD" id="cd14363">
    <property type="entry name" value="CUE_TOLIP"/>
    <property type="match status" value="1"/>
</dbReference>
<evidence type="ECO:0000256" key="4">
    <source>
        <dbReference type="ARBA" id="ARBA00022588"/>
    </source>
</evidence>
<keyword evidence="8" id="KW-0395">Inflammatory response</keyword>
<dbReference type="GO" id="GO:0043130">
    <property type="term" value="F:ubiquitin binding"/>
    <property type="evidence" value="ECO:0007669"/>
    <property type="project" value="InterPro"/>
</dbReference>
<evidence type="ECO:0000259" key="10">
    <source>
        <dbReference type="PROSITE" id="PS51140"/>
    </source>
</evidence>
<keyword evidence="6" id="KW-0391">Immunity</keyword>
<evidence type="ECO:0000256" key="5">
    <source>
        <dbReference type="ARBA" id="ARBA00022737"/>
    </source>
</evidence>
<dbReference type="SUPFAM" id="SSF46934">
    <property type="entry name" value="UBA-like"/>
    <property type="match status" value="1"/>
</dbReference>
<dbReference type="Gene3D" id="2.60.40.150">
    <property type="entry name" value="C2 domain"/>
    <property type="match status" value="1"/>
</dbReference>
<dbReference type="InterPro" id="IPR037301">
    <property type="entry name" value="Tollip_C2"/>
</dbReference>
<evidence type="ECO:0000256" key="8">
    <source>
        <dbReference type="ARBA" id="ARBA00023198"/>
    </source>
</evidence>
<feature type="domain" description="CUE" evidence="10">
    <location>
        <begin position="235"/>
        <end position="278"/>
    </location>
</feature>